<evidence type="ECO:0000256" key="2">
    <source>
        <dbReference type="ARBA" id="ARBA00022475"/>
    </source>
</evidence>
<dbReference type="GO" id="GO:0010041">
    <property type="term" value="P:response to iron(III) ion"/>
    <property type="evidence" value="ECO:0007669"/>
    <property type="project" value="TreeGrafter"/>
</dbReference>
<keyword evidence="6 8" id="KW-1133">Transmembrane helix</keyword>
<keyword evidence="4 10" id="KW-0808">Transferase</keyword>
<keyword evidence="7 8" id="KW-0472">Membrane</keyword>
<dbReference type="OrthoDB" id="9810398at2"/>
<dbReference type="Proteomes" id="UP000182427">
    <property type="component" value="Chromosome I"/>
</dbReference>
<feature type="transmembrane region" description="Helical" evidence="8">
    <location>
        <begin position="365"/>
        <end position="388"/>
    </location>
</feature>
<evidence type="ECO:0000256" key="4">
    <source>
        <dbReference type="ARBA" id="ARBA00022679"/>
    </source>
</evidence>
<comment type="subcellular location">
    <subcellularLocation>
        <location evidence="1">Cell membrane</location>
        <topology evidence="1">Multi-pass membrane protein</topology>
    </subcellularLocation>
</comment>
<evidence type="ECO:0000256" key="7">
    <source>
        <dbReference type="ARBA" id="ARBA00023136"/>
    </source>
</evidence>
<accession>A0A1G7F2W1</accession>
<dbReference type="PANTHER" id="PTHR33908">
    <property type="entry name" value="MANNOSYLTRANSFERASE YKCB-RELATED"/>
    <property type="match status" value="1"/>
</dbReference>
<feature type="transmembrane region" description="Helical" evidence="8">
    <location>
        <begin position="425"/>
        <end position="447"/>
    </location>
</feature>
<sequence>MQAQRRSSLRTGHIAFLAILWFLTQFAGIFGPPLLDDVDSIHTEAAREMITRHDYVTLYVDGIRYLDKPPLPYWLAAGGAQIFGMHDWAFRLPLALSVLVLILYVYSFGTRLFGERSGFYAGLAMATCIGPYIFTRFFIPDVMVALWMTICADLILRMVDSIRAEGRAKTWHAVLFALVCTAGMLTKGLIGIVFPLGLLVLYLLVIGELKMLLKMRAGIFTVAFLVTMLPWHILAWQQNAPSGGAKGWFWFYIVNDQINRYLNKRIPRDYDKVPLLTFWALLVVWLMPWGVFLFGAARRWWERRAAWRNGGPTVMLLLWAAMILLFFSFSTRQEYYTLPAVPALALLAGHYLSDAESRESKRSRWFYAALFFVAAIAAIVCIALAVVAKAPAPGADLFEALQQHPDDYRLSFGHLFDFTTNAFGFFRVPLITMAASLLLATGVPLFLKLRGKTFAANVVLALGMCGVLGSVHEGLRIFYPILGSEPLARVIQQHWDPAARIVIDGEYSNGDSINFYMGQPVYMLNGRVNNLWYGSLYADAPHRFEDDASFLALWNGGAPVFFVTHDAKRMHEWQAAHGGTLIGSSGGKYVLLNRS</sequence>
<dbReference type="PANTHER" id="PTHR33908:SF3">
    <property type="entry name" value="UNDECAPRENYL PHOSPHATE-ALPHA-4-AMINO-4-DEOXY-L-ARABINOSE ARABINOSYL TRANSFERASE"/>
    <property type="match status" value="1"/>
</dbReference>
<name>A0A1G7F2W1_9BACT</name>
<feature type="transmembrane region" description="Helical" evidence="8">
    <location>
        <begin position="88"/>
        <end position="106"/>
    </location>
</feature>
<feature type="transmembrane region" description="Helical" evidence="8">
    <location>
        <begin position="217"/>
        <end position="234"/>
    </location>
</feature>
<evidence type="ECO:0000256" key="3">
    <source>
        <dbReference type="ARBA" id="ARBA00022676"/>
    </source>
</evidence>
<proteinExistence type="predicted"/>
<dbReference type="GO" id="GO:0009103">
    <property type="term" value="P:lipopolysaccharide biosynthetic process"/>
    <property type="evidence" value="ECO:0007669"/>
    <property type="project" value="UniProtKB-ARBA"/>
</dbReference>
<organism evidence="10 11">
    <name type="scientific">Terriglobus roseus</name>
    <dbReference type="NCBI Taxonomy" id="392734"/>
    <lineage>
        <taxon>Bacteria</taxon>
        <taxon>Pseudomonadati</taxon>
        <taxon>Acidobacteriota</taxon>
        <taxon>Terriglobia</taxon>
        <taxon>Terriglobales</taxon>
        <taxon>Acidobacteriaceae</taxon>
        <taxon>Terriglobus</taxon>
    </lineage>
</organism>
<dbReference type="AlphaFoldDB" id="A0A1G7F2W1"/>
<keyword evidence="5 8" id="KW-0812">Transmembrane</keyword>
<dbReference type="RefSeq" id="WP_083343501.1">
    <property type="nucleotide sequence ID" value="NZ_LT629690.1"/>
</dbReference>
<feature type="transmembrane region" description="Helical" evidence="8">
    <location>
        <begin position="118"/>
        <end position="139"/>
    </location>
</feature>
<evidence type="ECO:0000256" key="6">
    <source>
        <dbReference type="ARBA" id="ARBA00022989"/>
    </source>
</evidence>
<evidence type="ECO:0000256" key="5">
    <source>
        <dbReference type="ARBA" id="ARBA00022692"/>
    </source>
</evidence>
<evidence type="ECO:0000256" key="8">
    <source>
        <dbReference type="SAM" id="Phobius"/>
    </source>
</evidence>
<evidence type="ECO:0000256" key="1">
    <source>
        <dbReference type="ARBA" id="ARBA00004651"/>
    </source>
</evidence>
<feature type="transmembrane region" description="Helical" evidence="8">
    <location>
        <begin position="454"/>
        <end position="472"/>
    </location>
</feature>
<feature type="transmembrane region" description="Helical" evidence="8">
    <location>
        <begin position="276"/>
        <end position="297"/>
    </location>
</feature>
<feature type="domain" description="Glycosyltransferase RgtA/B/C/D-like" evidence="9">
    <location>
        <begin position="67"/>
        <end position="231"/>
    </location>
</feature>
<evidence type="ECO:0000313" key="11">
    <source>
        <dbReference type="Proteomes" id="UP000182427"/>
    </source>
</evidence>
<feature type="transmembrane region" description="Helical" evidence="8">
    <location>
        <begin position="173"/>
        <end position="205"/>
    </location>
</feature>
<reference evidence="10 11" key="1">
    <citation type="submission" date="2016-10" db="EMBL/GenBank/DDBJ databases">
        <authorList>
            <person name="de Groot N.N."/>
        </authorList>
    </citation>
    <scope>NUCLEOTIDE SEQUENCE [LARGE SCALE GENOMIC DNA]</scope>
    <source>
        <strain evidence="10 11">GAS232</strain>
    </source>
</reference>
<feature type="transmembrane region" description="Helical" evidence="8">
    <location>
        <begin position="335"/>
        <end position="353"/>
    </location>
</feature>
<dbReference type="GO" id="GO:0005886">
    <property type="term" value="C:plasma membrane"/>
    <property type="evidence" value="ECO:0007669"/>
    <property type="project" value="UniProtKB-SubCell"/>
</dbReference>
<dbReference type="InterPro" id="IPR050297">
    <property type="entry name" value="LipidA_mod_glycosyltrf_83"/>
</dbReference>
<keyword evidence="11" id="KW-1185">Reference proteome</keyword>
<gene>
    <name evidence="10" type="ORF">SAMN05444167_0195</name>
</gene>
<keyword evidence="2" id="KW-1003">Cell membrane</keyword>
<feature type="transmembrane region" description="Helical" evidence="8">
    <location>
        <begin position="12"/>
        <end position="30"/>
    </location>
</feature>
<keyword evidence="3" id="KW-0328">Glycosyltransferase</keyword>
<evidence type="ECO:0000259" key="9">
    <source>
        <dbReference type="Pfam" id="PF13231"/>
    </source>
</evidence>
<dbReference type="InterPro" id="IPR038731">
    <property type="entry name" value="RgtA/B/C-like"/>
</dbReference>
<protein>
    <submittedName>
        <fullName evidence="10">4-amino-4-deoxy-L-arabinose transferase</fullName>
    </submittedName>
</protein>
<feature type="transmembrane region" description="Helical" evidence="8">
    <location>
        <begin position="309"/>
        <end position="329"/>
    </location>
</feature>
<dbReference type="GO" id="GO:0016763">
    <property type="term" value="F:pentosyltransferase activity"/>
    <property type="evidence" value="ECO:0007669"/>
    <property type="project" value="TreeGrafter"/>
</dbReference>
<dbReference type="Pfam" id="PF13231">
    <property type="entry name" value="PMT_2"/>
    <property type="match status" value="1"/>
</dbReference>
<evidence type="ECO:0000313" key="10">
    <source>
        <dbReference type="EMBL" id="SDE70283.1"/>
    </source>
</evidence>
<dbReference type="EMBL" id="LT629690">
    <property type="protein sequence ID" value="SDE70283.1"/>
    <property type="molecule type" value="Genomic_DNA"/>
</dbReference>